<name>A0ABM8KQ62_9FLAO</name>
<evidence type="ECO:0000313" key="1">
    <source>
        <dbReference type="EMBL" id="CAA9203305.1"/>
    </source>
</evidence>
<comment type="caution">
    <text evidence="1">The sequence shown here is derived from an EMBL/GenBank/DDBJ whole genome shotgun (WGS) entry which is preliminary data.</text>
</comment>
<proteinExistence type="predicted"/>
<sequence>MYDLKNVFFEIRLSPFQGLYANVFFPDGTLYHPIAKALSERFSKFIVFSQCTDKKSFKISLICGIKKPKRQNFGFL</sequence>
<gene>
    <name evidence="1" type="ORF">FLACOL7796_04690</name>
</gene>
<dbReference type="Proteomes" id="UP000474567">
    <property type="component" value="Unassembled WGS sequence"/>
</dbReference>
<evidence type="ECO:0000313" key="2">
    <source>
        <dbReference type="Proteomes" id="UP000474567"/>
    </source>
</evidence>
<protein>
    <submittedName>
        <fullName evidence="1">Uncharacterized protein</fullName>
    </submittedName>
</protein>
<keyword evidence="2" id="KW-1185">Reference proteome</keyword>
<dbReference type="EMBL" id="CADCST010000179">
    <property type="protein sequence ID" value="CAA9203305.1"/>
    <property type="molecule type" value="Genomic_DNA"/>
</dbReference>
<reference evidence="1 2" key="1">
    <citation type="submission" date="2020-02" db="EMBL/GenBank/DDBJ databases">
        <authorList>
            <person name="Criscuolo A."/>
        </authorList>
    </citation>
    <scope>NUCLEOTIDE SEQUENCE [LARGE SCALE GENOMIC DNA]</scope>
    <source>
        <strain evidence="1">CECT7796</strain>
    </source>
</reference>
<accession>A0ABM8KQ62</accession>
<organism evidence="1 2">
    <name type="scientific">Flavobacterium collinsii</name>
    <dbReference type="NCBI Taxonomy" id="1114861"/>
    <lineage>
        <taxon>Bacteria</taxon>
        <taxon>Pseudomonadati</taxon>
        <taxon>Bacteroidota</taxon>
        <taxon>Flavobacteriia</taxon>
        <taxon>Flavobacteriales</taxon>
        <taxon>Flavobacteriaceae</taxon>
        <taxon>Flavobacterium</taxon>
    </lineage>
</organism>